<accession>A0A8K0CTA8</accession>
<keyword evidence="3" id="KW-1185">Reference proteome</keyword>
<sequence length="260" mass="29875">MPTNNSSLYFYPVTITEIKDVVNTIQNKPSTGIEEVPISLIKECLEEFAMCFLLLINTSMELGQFPSRLKTAVFKIREAKDIKNYRPISLLSIFSKVIEKIVANRIIAFLQKFCLISDFQHEDNYSTETAVVELVQSVNESLDRNKHVFGIFFDLTSAFDTIDISFLEIKLEKLGIREKVLEWIISWMENRQMRVKINEVISEEKTISVGTPQGSVLGPLIFILYVNELENFVSYGKAIMYADDRSIIVEGKSIQELEHR</sequence>
<dbReference type="Proteomes" id="UP000801492">
    <property type="component" value="Unassembled WGS sequence"/>
</dbReference>
<dbReference type="AlphaFoldDB" id="A0A8K0CTA8"/>
<feature type="domain" description="Reverse transcriptase" evidence="1">
    <location>
        <begin position="58"/>
        <end position="260"/>
    </location>
</feature>
<comment type="caution">
    <text evidence="2">The sequence shown here is derived from an EMBL/GenBank/DDBJ whole genome shotgun (WGS) entry which is preliminary data.</text>
</comment>
<reference evidence="2" key="1">
    <citation type="submission" date="2019-08" db="EMBL/GenBank/DDBJ databases">
        <title>The genome of the North American firefly Photinus pyralis.</title>
        <authorList>
            <consortium name="Photinus pyralis genome working group"/>
            <person name="Fallon T.R."/>
            <person name="Sander Lower S.E."/>
            <person name="Weng J.-K."/>
        </authorList>
    </citation>
    <scope>NUCLEOTIDE SEQUENCE</scope>
    <source>
        <strain evidence="2">TRF0915ILg1</strain>
        <tissue evidence="2">Whole body</tissue>
    </source>
</reference>
<dbReference type="PANTHER" id="PTHR33332">
    <property type="entry name" value="REVERSE TRANSCRIPTASE DOMAIN-CONTAINING PROTEIN"/>
    <property type="match status" value="1"/>
</dbReference>
<dbReference type="GO" id="GO:0071897">
    <property type="term" value="P:DNA biosynthetic process"/>
    <property type="evidence" value="ECO:0007669"/>
    <property type="project" value="UniProtKB-ARBA"/>
</dbReference>
<evidence type="ECO:0000259" key="1">
    <source>
        <dbReference type="PROSITE" id="PS50878"/>
    </source>
</evidence>
<gene>
    <name evidence="2" type="ORF">ILUMI_15875</name>
</gene>
<organism evidence="2 3">
    <name type="scientific">Ignelater luminosus</name>
    <name type="common">Cucubano</name>
    <name type="synonym">Pyrophorus luminosus</name>
    <dbReference type="NCBI Taxonomy" id="2038154"/>
    <lineage>
        <taxon>Eukaryota</taxon>
        <taxon>Metazoa</taxon>
        <taxon>Ecdysozoa</taxon>
        <taxon>Arthropoda</taxon>
        <taxon>Hexapoda</taxon>
        <taxon>Insecta</taxon>
        <taxon>Pterygota</taxon>
        <taxon>Neoptera</taxon>
        <taxon>Endopterygota</taxon>
        <taxon>Coleoptera</taxon>
        <taxon>Polyphaga</taxon>
        <taxon>Elateriformia</taxon>
        <taxon>Elateroidea</taxon>
        <taxon>Elateridae</taxon>
        <taxon>Agrypninae</taxon>
        <taxon>Pyrophorini</taxon>
        <taxon>Ignelater</taxon>
    </lineage>
</organism>
<dbReference type="PROSITE" id="PS50878">
    <property type="entry name" value="RT_POL"/>
    <property type="match status" value="1"/>
</dbReference>
<dbReference type="EMBL" id="VTPC01054917">
    <property type="protein sequence ID" value="KAF2890298.1"/>
    <property type="molecule type" value="Genomic_DNA"/>
</dbReference>
<dbReference type="SUPFAM" id="SSF56672">
    <property type="entry name" value="DNA/RNA polymerases"/>
    <property type="match status" value="1"/>
</dbReference>
<dbReference type="InterPro" id="IPR043502">
    <property type="entry name" value="DNA/RNA_pol_sf"/>
</dbReference>
<dbReference type="Pfam" id="PF00078">
    <property type="entry name" value="RVT_1"/>
    <property type="match status" value="1"/>
</dbReference>
<proteinExistence type="predicted"/>
<feature type="non-terminal residue" evidence="2">
    <location>
        <position position="260"/>
    </location>
</feature>
<evidence type="ECO:0000313" key="3">
    <source>
        <dbReference type="Proteomes" id="UP000801492"/>
    </source>
</evidence>
<dbReference type="OrthoDB" id="8197232at2759"/>
<name>A0A8K0CTA8_IGNLU</name>
<dbReference type="InterPro" id="IPR000477">
    <property type="entry name" value="RT_dom"/>
</dbReference>
<protein>
    <recommendedName>
        <fullName evidence="1">Reverse transcriptase domain-containing protein</fullName>
    </recommendedName>
</protein>
<evidence type="ECO:0000313" key="2">
    <source>
        <dbReference type="EMBL" id="KAF2890298.1"/>
    </source>
</evidence>
<dbReference type="CDD" id="cd01650">
    <property type="entry name" value="RT_nLTR_like"/>
    <property type="match status" value="1"/>
</dbReference>